<feature type="region of interest" description="Disordered" evidence="6">
    <location>
        <begin position="685"/>
        <end position="705"/>
    </location>
</feature>
<dbReference type="Gene3D" id="4.10.240.10">
    <property type="entry name" value="Zn(2)-C6 fungal-type DNA-binding domain"/>
    <property type="match status" value="1"/>
</dbReference>
<dbReference type="CDD" id="cd00067">
    <property type="entry name" value="GAL4"/>
    <property type="match status" value="1"/>
</dbReference>
<keyword evidence="5" id="KW-0539">Nucleus</keyword>
<evidence type="ECO:0000259" key="7">
    <source>
        <dbReference type="PROSITE" id="PS50048"/>
    </source>
</evidence>
<dbReference type="Proteomes" id="UP001498771">
    <property type="component" value="Unassembled WGS sequence"/>
</dbReference>
<dbReference type="InterPro" id="IPR001138">
    <property type="entry name" value="Zn2Cys6_DnaBD"/>
</dbReference>
<dbReference type="EMBL" id="JBBJBU010000013">
    <property type="protein sequence ID" value="KAK7203059.1"/>
    <property type="molecule type" value="Genomic_DNA"/>
</dbReference>
<dbReference type="Pfam" id="PF04082">
    <property type="entry name" value="Fungal_trans"/>
    <property type="match status" value="1"/>
</dbReference>
<dbReference type="SMART" id="SM00906">
    <property type="entry name" value="Fungal_trans"/>
    <property type="match status" value="1"/>
</dbReference>
<evidence type="ECO:0000256" key="5">
    <source>
        <dbReference type="ARBA" id="ARBA00023242"/>
    </source>
</evidence>
<dbReference type="CDD" id="cd12148">
    <property type="entry name" value="fungal_TF_MHR"/>
    <property type="match status" value="1"/>
</dbReference>
<protein>
    <submittedName>
        <fullName evidence="8">Fungal-specific transcription factor domain-containing protein</fullName>
    </submittedName>
</protein>
<keyword evidence="3" id="KW-0805">Transcription regulation</keyword>
<reference evidence="8 9" key="1">
    <citation type="submission" date="2024-03" db="EMBL/GenBank/DDBJ databases">
        <title>Genome-scale model development and genomic sequencing of the oleaginous clade Lipomyces.</title>
        <authorList>
            <consortium name="Lawrence Berkeley National Laboratory"/>
            <person name="Czajka J.J."/>
            <person name="Han Y."/>
            <person name="Kim J."/>
            <person name="Mondo S.J."/>
            <person name="Hofstad B.A."/>
            <person name="Robles A."/>
            <person name="Haridas S."/>
            <person name="Riley R."/>
            <person name="LaButti K."/>
            <person name="Pangilinan J."/>
            <person name="Andreopoulos W."/>
            <person name="Lipzen A."/>
            <person name="Yan J."/>
            <person name="Wang M."/>
            <person name="Ng V."/>
            <person name="Grigoriev I.V."/>
            <person name="Spatafora J.W."/>
            <person name="Magnuson J.K."/>
            <person name="Baker S.E."/>
            <person name="Pomraning K.R."/>
        </authorList>
    </citation>
    <scope>NUCLEOTIDE SEQUENCE [LARGE SCALE GENOMIC DNA]</scope>
    <source>
        <strain evidence="8 9">Phaff 52-87</strain>
    </source>
</reference>
<comment type="caution">
    <text evidence="8">The sequence shown here is derived from an EMBL/GenBank/DDBJ whole genome shotgun (WGS) entry which is preliminary data.</text>
</comment>
<evidence type="ECO:0000256" key="2">
    <source>
        <dbReference type="ARBA" id="ARBA00022723"/>
    </source>
</evidence>
<dbReference type="PANTHER" id="PTHR47338:SF28">
    <property type="entry name" value="C6 TRANSCRIPTION FACTOR"/>
    <property type="match status" value="1"/>
</dbReference>
<keyword evidence="9" id="KW-1185">Reference proteome</keyword>
<gene>
    <name evidence="8" type="ORF">BZA70DRAFT_312539</name>
</gene>
<keyword evidence="4" id="KW-0804">Transcription</keyword>
<dbReference type="PROSITE" id="PS00463">
    <property type="entry name" value="ZN2_CY6_FUNGAL_1"/>
    <property type="match status" value="1"/>
</dbReference>
<accession>A0ABR1EZN2</accession>
<dbReference type="PROSITE" id="PS50048">
    <property type="entry name" value="ZN2_CY6_FUNGAL_2"/>
    <property type="match status" value="1"/>
</dbReference>
<dbReference type="RefSeq" id="XP_064766092.1">
    <property type="nucleotide sequence ID" value="XM_064914991.1"/>
</dbReference>
<evidence type="ECO:0000256" key="6">
    <source>
        <dbReference type="SAM" id="MobiDB-lite"/>
    </source>
</evidence>
<dbReference type="InterPro" id="IPR007219">
    <property type="entry name" value="XnlR_reg_dom"/>
</dbReference>
<dbReference type="SMART" id="SM00066">
    <property type="entry name" value="GAL4"/>
    <property type="match status" value="1"/>
</dbReference>
<feature type="compositionally biased region" description="Basic residues" evidence="6">
    <location>
        <begin position="1"/>
        <end position="10"/>
    </location>
</feature>
<proteinExistence type="predicted"/>
<evidence type="ECO:0000256" key="3">
    <source>
        <dbReference type="ARBA" id="ARBA00023015"/>
    </source>
</evidence>
<feature type="domain" description="Zn(2)-C6 fungal-type" evidence="7">
    <location>
        <begin position="28"/>
        <end position="58"/>
    </location>
</feature>
<organism evidence="8 9">
    <name type="scientific">Myxozyma melibiosi</name>
    <dbReference type="NCBI Taxonomy" id="54550"/>
    <lineage>
        <taxon>Eukaryota</taxon>
        <taxon>Fungi</taxon>
        <taxon>Dikarya</taxon>
        <taxon>Ascomycota</taxon>
        <taxon>Saccharomycotina</taxon>
        <taxon>Lipomycetes</taxon>
        <taxon>Lipomycetales</taxon>
        <taxon>Lipomycetaceae</taxon>
        <taxon>Myxozyma</taxon>
    </lineage>
</organism>
<name>A0ABR1EZN2_9ASCO</name>
<dbReference type="SUPFAM" id="SSF57701">
    <property type="entry name" value="Zn2/Cys6 DNA-binding domain"/>
    <property type="match status" value="1"/>
</dbReference>
<feature type="region of interest" description="Disordered" evidence="6">
    <location>
        <begin position="370"/>
        <end position="396"/>
    </location>
</feature>
<dbReference type="InterPro" id="IPR036864">
    <property type="entry name" value="Zn2-C6_fun-type_DNA-bd_sf"/>
</dbReference>
<feature type="region of interest" description="Disordered" evidence="6">
    <location>
        <begin position="1"/>
        <end position="22"/>
    </location>
</feature>
<evidence type="ECO:0000256" key="4">
    <source>
        <dbReference type="ARBA" id="ARBA00023163"/>
    </source>
</evidence>
<sequence length="785" mass="87766">MDRHDRKRRMVSVEEPASDDPASRLSLSCNACKDRKVKCNRTHPVCGLCQRNGLECLYVEKRKPGLKPGFSKDLVERVDKLEEAFVSNLEILREVRKIESVVAESAANLRNLEAAIAPSFVQPEVLPTQHQQQQQQQKQNDLPPYDVLLRLVKLYIDNINSWFCIFDPHEILSRVFDSSGLLNSDDIIIPAIVAATLRFLPADEMCDADKDHFHTAASQKIMLQALEIPTLESLEAMVILAVDVVGTSNGPKCWPILAMICSIALKLGLNRDRPAPLSSGTLTPQNGAQEGINTAGVPIIPESADAIVEERRRRLFWGIYLLDRYSAIGSSFMFDIPSSEVQRRLPFLSYSPQQSSNLYSSEFPWLSNSHPPKSNASTSSTSANPSSTTDIPSPSSSSTPVYLEPFAYQLDLLGILSAIHEFLRRQVNINSKTDSERWQIQYRKFVLLLDEWRLRLPSEFATTEKVIERFRSDEEDKLDPIWIHLHSLYHTTVIRINSSAGYPYRQSANFQANSEARARSLASVSQIVSLAEYLSTKPSRFYKSIGPHYAFTLWVAARLSIVHSFVTKKMLSDDIATLVKTLAGIGEYWQVAKRYSDLLLFVIEEGWLNKMRGQSSVKSEKSQKAEGEEEEEDEKEKARMESAKILSDMRRNASDLDFLLSSRTKNSSSKKNSANILFYYGGVNSETPARMPSPPPAPTSETETTSELPDLGLEDVFATSLDSFSEFSPTHQLDMANIFEWFNWPKSSDAVLAEGNADGNSEGQNGDLGALVAAAGLGGEFAWSR</sequence>
<dbReference type="GeneID" id="90040503"/>
<comment type="subcellular location">
    <subcellularLocation>
        <location evidence="1">Nucleus</location>
    </subcellularLocation>
</comment>
<dbReference type="InterPro" id="IPR050815">
    <property type="entry name" value="TF_fung"/>
</dbReference>
<evidence type="ECO:0000313" key="8">
    <source>
        <dbReference type="EMBL" id="KAK7203059.1"/>
    </source>
</evidence>
<evidence type="ECO:0000256" key="1">
    <source>
        <dbReference type="ARBA" id="ARBA00004123"/>
    </source>
</evidence>
<dbReference type="Pfam" id="PF00172">
    <property type="entry name" value="Zn_clus"/>
    <property type="match status" value="1"/>
</dbReference>
<dbReference type="PANTHER" id="PTHR47338">
    <property type="entry name" value="ZN(II)2CYS6 TRANSCRIPTION FACTOR (EUROFUNG)-RELATED"/>
    <property type="match status" value="1"/>
</dbReference>
<evidence type="ECO:0000313" key="9">
    <source>
        <dbReference type="Proteomes" id="UP001498771"/>
    </source>
</evidence>
<feature type="compositionally biased region" description="Low complexity" evidence="6">
    <location>
        <begin position="374"/>
        <end position="396"/>
    </location>
</feature>
<feature type="region of interest" description="Disordered" evidence="6">
    <location>
        <begin position="614"/>
        <end position="637"/>
    </location>
</feature>
<keyword evidence="2" id="KW-0479">Metal-binding</keyword>